<feature type="domain" description="DUF397" evidence="1">
    <location>
        <begin position="21"/>
        <end position="74"/>
    </location>
</feature>
<dbReference type="Pfam" id="PF04149">
    <property type="entry name" value="DUF397"/>
    <property type="match status" value="1"/>
</dbReference>
<evidence type="ECO:0000313" key="2">
    <source>
        <dbReference type="EMBL" id="GAA2623138.1"/>
    </source>
</evidence>
<gene>
    <name evidence="2" type="ORF">GCM10009863_41800</name>
</gene>
<name>A0ABP6CQF7_9ACTN</name>
<proteinExistence type="predicted"/>
<dbReference type="Proteomes" id="UP001501447">
    <property type="component" value="Unassembled WGS sequence"/>
</dbReference>
<evidence type="ECO:0000313" key="3">
    <source>
        <dbReference type="Proteomes" id="UP001501447"/>
    </source>
</evidence>
<dbReference type="InterPro" id="IPR007278">
    <property type="entry name" value="DUF397"/>
</dbReference>
<organism evidence="2 3">
    <name type="scientific">Streptomyces axinellae</name>
    <dbReference type="NCBI Taxonomy" id="552788"/>
    <lineage>
        <taxon>Bacteria</taxon>
        <taxon>Bacillati</taxon>
        <taxon>Actinomycetota</taxon>
        <taxon>Actinomycetes</taxon>
        <taxon>Kitasatosporales</taxon>
        <taxon>Streptomycetaceae</taxon>
        <taxon>Streptomyces</taxon>
    </lineage>
</organism>
<dbReference type="EMBL" id="BAAARJ010000013">
    <property type="protein sequence ID" value="GAA2623138.1"/>
    <property type="molecule type" value="Genomic_DNA"/>
</dbReference>
<accession>A0ABP6CQF7</accession>
<comment type="caution">
    <text evidence="2">The sequence shown here is derived from an EMBL/GenBank/DDBJ whole genome shotgun (WGS) entry which is preliminary data.</text>
</comment>
<sequence length="74" mass="8033">MQRDTHMNVEHFIPDASALRVWRKSSYSGGNNGECLEVSDGHAIGVPVRDSKDPHGPALVFGVAAWASFVNALR</sequence>
<keyword evidence="3" id="KW-1185">Reference proteome</keyword>
<evidence type="ECO:0000259" key="1">
    <source>
        <dbReference type="Pfam" id="PF04149"/>
    </source>
</evidence>
<protein>
    <recommendedName>
        <fullName evidence="1">DUF397 domain-containing protein</fullName>
    </recommendedName>
</protein>
<reference evidence="3" key="1">
    <citation type="journal article" date="2019" name="Int. J. Syst. Evol. Microbiol.">
        <title>The Global Catalogue of Microorganisms (GCM) 10K type strain sequencing project: providing services to taxonomists for standard genome sequencing and annotation.</title>
        <authorList>
            <consortium name="The Broad Institute Genomics Platform"/>
            <consortium name="The Broad Institute Genome Sequencing Center for Infectious Disease"/>
            <person name="Wu L."/>
            <person name="Ma J."/>
        </authorList>
    </citation>
    <scope>NUCLEOTIDE SEQUENCE [LARGE SCALE GENOMIC DNA]</scope>
    <source>
        <strain evidence="3">JCM 16373</strain>
    </source>
</reference>